<dbReference type="PANTHER" id="PTHR43806:SF11">
    <property type="entry name" value="CEREVISIN-RELATED"/>
    <property type="match status" value="1"/>
</dbReference>
<dbReference type="RefSeq" id="WP_184627622.1">
    <property type="nucleotide sequence ID" value="NZ_JACHCC010000010.1"/>
</dbReference>
<dbReference type="PROSITE" id="PS51892">
    <property type="entry name" value="SUBTILASE"/>
    <property type="match status" value="1"/>
</dbReference>
<organism evidence="9 10">
    <name type="scientific">Pedobacter cryoconitis</name>
    <dbReference type="NCBI Taxonomy" id="188932"/>
    <lineage>
        <taxon>Bacteria</taxon>
        <taxon>Pseudomonadati</taxon>
        <taxon>Bacteroidota</taxon>
        <taxon>Sphingobacteriia</taxon>
        <taxon>Sphingobacteriales</taxon>
        <taxon>Sphingobacteriaceae</taxon>
        <taxon>Pedobacter</taxon>
    </lineage>
</organism>
<dbReference type="Pfam" id="PF00082">
    <property type="entry name" value="Peptidase_S8"/>
    <property type="match status" value="1"/>
</dbReference>
<reference evidence="9 10" key="1">
    <citation type="submission" date="2020-08" db="EMBL/GenBank/DDBJ databases">
        <title>Genomic Encyclopedia of Type Strains, Phase IV (KMG-V): Genome sequencing to study the core and pangenomes of soil and plant-associated prokaryotes.</title>
        <authorList>
            <person name="Whitman W."/>
        </authorList>
    </citation>
    <scope>NUCLEOTIDE SEQUENCE [LARGE SCALE GENOMIC DNA]</scope>
    <source>
        <strain evidence="9 10">M2T3</strain>
    </source>
</reference>
<keyword evidence="7" id="KW-0472">Membrane</keyword>
<dbReference type="PRINTS" id="PR00723">
    <property type="entry name" value="SUBTILISIN"/>
</dbReference>
<keyword evidence="4 5" id="KW-0720">Serine protease</keyword>
<evidence type="ECO:0000256" key="3">
    <source>
        <dbReference type="ARBA" id="ARBA00022801"/>
    </source>
</evidence>
<accession>A0A7X0MJN2</accession>
<dbReference type="InterPro" id="IPR015500">
    <property type="entry name" value="Peptidase_S8_subtilisin-rel"/>
</dbReference>
<dbReference type="InterPro" id="IPR050131">
    <property type="entry name" value="Peptidase_S8_subtilisin-like"/>
</dbReference>
<sequence length="511" mass="56761">MIRIETAFKIKLIILFSIVNFQLYAQGKNKPSPNWQNMDLKTDVFFGISTKKAYNLLLKDKTPVPVVVAVIDGGVDITHQDLKSVVWTNQNEIPENGIDDDKNGYIDDVHGWNFLGSSKGSFHFDNLELIRSLREELKKDPQSVKAKDLQKEVTEKKTALENAIKMTESQLDALNQITDKIGKKSPDIQEFEDYRYRTVSEVKVLSMVVRNLKADPDFMDELEDKFMTWKNQVKYLININYDPRAGNAEFLAKYYGNGDVIGLEPSHGTHISGIIAARPNESKGTMGIARSAMIMGIQAIPDGDALDKDVASAIRYAADNGARIINLSINKAFSPDRKIVDEAVQYAMSKNLLIVHSAGNEGRKLDLESGFPSRNYLNGGKADSWIEVGASNYRDDENLLPWFSNYGKNIVDVFAPGVDIFSTYPGNTYSYLSGTSMAAPVVSGLAALIWSYYPKLTALQMKKIIMSSVVKVNHKVKSNDGSMIDFSALCISGGIVNAYNALEMADKENSL</sequence>
<protein>
    <submittedName>
        <fullName evidence="9">Subtilisin family serine protease</fullName>
    </submittedName>
</protein>
<dbReference type="GO" id="GO:0006508">
    <property type="term" value="P:proteolysis"/>
    <property type="evidence" value="ECO:0007669"/>
    <property type="project" value="UniProtKB-KW"/>
</dbReference>
<comment type="caution">
    <text evidence="9">The sequence shown here is derived from an EMBL/GenBank/DDBJ whole genome shotgun (WGS) entry which is preliminary data.</text>
</comment>
<feature type="active site" description="Charge relay system" evidence="5">
    <location>
        <position position="72"/>
    </location>
</feature>
<dbReference type="AlphaFoldDB" id="A0A7X0MJN2"/>
<proteinExistence type="inferred from homology"/>
<dbReference type="Gene3D" id="3.40.50.200">
    <property type="entry name" value="Peptidase S8/S53 domain"/>
    <property type="match status" value="2"/>
</dbReference>
<dbReference type="Proteomes" id="UP000521017">
    <property type="component" value="Unassembled WGS sequence"/>
</dbReference>
<feature type="domain" description="Peptidase S8/S53" evidence="8">
    <location>
        <begin position="66"/>
        <end position="472"/>
    </location>
</feature>
<name>A0A7X0MJN2_9SPHI</name>
<dbReference type="PROSITE" id="PS00138">
    <property type="entry name" value="SUBTILASE_SER"/>
    <property type="match status" value="1"/>
</dbReference>
<dbReference type="InterPro" id="IPR036852">
    <property type="entry name" value="Peptidase_S8/S53_dom_sf"/>
</dbReference>
<feature type="active site" description="Charge relay system" evidence="5">
    <location>
        <position position="267"/>
    </location>
</feature>
<dbReference type="SUPFAM" id="SSF52743">
    <property type="entry name" value="Subtilisin-like"/>
    <property type="match status" value="1"/>
</dbReference>
<evidence type="ECO:0000313" key="9">
    <source>
        <dbReference type="EMBL" id="MBB6501662.1"/>
    </source>
</evidence>
<dbReference type="GO" id="GO:0004252">
    <property type="term" value="F:serine-type endopeptidase activity"/>
    <property type="evidence" value="ECO:0007669"/>
    <property type="project" value="UniProtKB-UniRule"/>
</dbReference>
<dbReference type="PANTHER" id="PTHR43806">
    <property type="entry name" value="PEPTIDASE S8"/>
    <property type="match status" value="1"/>
</dbReference>
<keyword evidence="7" id="KW-1133">Transmembrane helix</keyword>
<evidence type="ECO:0000313" key="10">
    <source>
        <dbReference type="Proteomes" id="UP000521017"/>
    </source>
</evidence>
<keyword evidence="2 5" id="KW-0645">Protease</keyword>
<gene>
    <name evidence="9" type="ORF">HDF25_003837</name>
</gene>
<dbReference type="PROSITE" id="PS00137">
    <property type="entry name" value="SUBTILASE_HIS"/>
    <property type="match status" value="1"/>
</dbReference>
<feature type="coiled-coil region" evidence="6">
    <location>
        <begin position="146"/>
        <end position="177"/>
    </location>
</feature>
<dbReference type="InterPro" id="IPR000209">
    <property type="entry name" value="Peptidase_S8/S53_dom"/>
</dbReference>
<evidence type="ECO:0000256" key="1">
    <source>
        <dbReference type="ARBA" id="ARBA00011073"/>
    </source>
</evidence>
<keyword evidence="3 5" id="KW-0378">Hydrolase</keyword>
<feature type="active site" description="Charge relay system" evidence="5">
    <location>
        <position position="436"/>
    </location>
</feature>
<evidence type="ECO:0000256" key="2">
    <source>
        <dbReference type="ARBA" id="ARBA00022670"/>
    </source>
</evidence>
<evidence type="ECO:0000256" key="4">
    <source>
        <dbReference type="ARBA" id="ARBA00022825"/>
    </source>
</evidence>
<evidence type="ECO:0000256" key="6">
    <source>
        <dbReference type="SAM" id="Coils"/>
    </source>
</evidence>
<dbReference type="EMBL" id="JACHCC010000010">
    <property type="protein sequence ID" value="MBB6501662.1"/>
    <property type="molecule type" value="Genomic_DNA"/>
</dbReference>
<keyword evidence="7" id="KW-0812">Transmembrane</keyword>
<evidence type="ECO:0000256" key="5">
    <source>
        <dbReference type="PROSITE-ProRule" id="PRU01240"/>
    </source>
</evidence>
<evidence type="ECO:0000256" key="7">
    <source>
        <dbReference type="SAM" id="Phobius"/>
    </source>
</evidence>
<dbReference type="InterPro" id="IPR022398">
    <property type="entry name" value="Peptidase_S8_His-AS"/>
</dbReference>
<dbReference type="InterPro" id="IPR023828">
    <property type="entry name" value="Peptidase_S8_Ser-AS"/>
</dbReference>
<evidence type="ECO:0000259" key="8">
    <source>
        <dbReference type="Pfam" id="PF00082"/>
    </source>
</evidence>
<feature type="transmembrane region" description="Helical" evidence="7">
    <location>
        <begin position="431"/>
        <end position="453"/>
    </location>
</feature>
<comment type="similarity">
    <text evidence="1 5">Belongs to the peptidase S8 family.</text>
</comment>
<keyword evidence="6" id="KW-0175">Coiled coil</keyword>